<reference evidence="1" key="1">
    <citation type="submission" date="2021-01" db="EMBL/GenBank/DDBJ databases">
        <title>Whole genome shotgun sequence of Sinosporangium siamense NBRC 109515.</title>
        <authorList>
            <person name="Komaki H."/>
            <person name="Tamura T."/>
        </authorList>
    </citation>
    <scope>NUCLEOTIDE SEQUENCE</scope>
    <source>
        <strain evidence="1">NBRC 109515</strain>
    </source>
</reference>
<dbReference type="PANTHER" id="PTHR34817">
    <property type="entry name" value="NUCLEOTIDYLTRANSFERASE"/>
    <property type="match status" value="1"/>
</dbReference>
<evidence type="ECO:0008006" key="3">
    <source>
        <dbReference type="Google" id="ProtNLM"/>
    </source>
</evidence>
<evidence type="ECO:0000313" key="1">
    <source>
        <dbReference type="EMBL" id="GII90712.1"/>
    </source>
</evidence>
<comment type="caution">
    <text evidence="1">The sequence shown here is derived from an EMBL/GenBank/DDBJ whole genome shotgun (WGS) entry which is preliminary data.</text>
</comment>
<dbReference type="Pfam" id="PF10127">
    <property type="entry name" value="RlaP"/>
    <property type="match status" value="1"/>
</dbReference>
<gene>
    <name evidence="1" type="ORF">Ssi02_09430</name>
</gene>
<organism evidence="1 2">
    <name type="scientific">Sinosporangium siamense</name>
    <dbReference type="NCBI Taxonomy" id="1367973"/>
    <lineage>
        <taxon>Bacteria</taxon>
        <taxon>Bacillati</taxon>
        <taxon>Actinomycetota</taxon>
        <taxon>Actinomycetes</taxon>
        <taxon>Streptosporangiales</taxon>
        <taxon>Streptosporangiaceae</taxon>
        <taxon>Sinosporangium</taxon>
    </lineage>
</organism>
<keyword evidence="2" id="KW-1185">Reference proteome</keyword>
<evidence type="ECO:0000313" key="2">
    <source>
        <dbReference type="Proteomes" id="UP000606172"/>
    </source>
</evidence>
<sequence length="270" mass="30159">MADVKTIGWMKHGTAEYAEIAERHTILRCQVGSGVHGTAIAGTDDRDEMGICVEPARYVVGLRKFEQYVFRTQPEGVRSGPGDLDLTVYGLRKWMALALGGNPTVLLPLFVPDDEIVVTTGLGQALREEVPEFVLSRLTGHHFLGYLRSQRDRLVYPERGKATNRPELIDVYGFDVKFAGHMVRLGLQGVELLETGKITLPMPEPWRTWIVDLRQGRHSKDEALAVADDMEARLTRLIETSHLPPRPDAERADRWLVDAYSAVWAGDSAS</sequence>
<dbReference type="EMBL" id="BOOW01000006">
    <property type="protein sequence ID" value="GII90712.1"/>
    <property type="molecule type" value="Genomic_DNA"/>
</dbReference>
<accession>A0A919RBQ5</accession>
<dbReference type="PANTHER" id="PTHR34817:SF1">
    <property type="entry name" value="NUCLEOTIDYLTRANSFERASE"/>
    <property type="match status" value="1"/>
</dbReference>
<proteinExistence type="predicted"/>
<dbReference type="Proteomes" id="UP000606172">
    <property type="component" value="Unassembled WGS sequence"/>
</dbReference>
<dbReference type="AlphaFoldDB" id="A0A919RBQ5"/>
<dbReference type="InterPro" id="IPR018775">
    <property type="entry name" value="RlaP"/>
</dbReference>
<name>A0A919RBQ5_9ACTN</name>
<protein>
    <recommendedName>
        <fullName evidence="3">Nucleotidyltransferase</fullName>
    </recommendedName>
</protein>